<name>D6YRI1_WADCW</name>
<organism evidence="1 2">
    <name type="scientific">Waddlia chondrophila (strain ATCC VR-1470 / WSU 86-1044)</name>
    <dbReference type="NCBI Taxonomy" id="716544"/>
    <lineage>
        <taxon>Bacteria</taxon>
        <taxon>Pseudomonadati</taxon>
        <taxon>Chlamydiota</taxon>
        <taxon>Chlamydiia</taxon>
        <taxon>Parachlamydiales</taxon>
        <taxon>Waddliaceae</taxon>
        <taxon>Waddlia</taxon>
    </lineage>
</organism>
<keyword evidence="2" id="KW-1185">Reference proteome</keyword>
<dbReference type="RefSeq" id="WP_013182387.1">
    <property type="nucleotide sequence ID" value="NC_014225.1"/>
</dbReference>
<evidence type="ECO:0000313" key="1">
    <source>
        <dbReference type="EMBL" id="ADI38676.1"/>
    </source>
</evidence>
<dbReference type="AlphaFoldDB" id="D6YRI1"/>
<gene>
    <name evidence="1" type="ordered locus">wcw_1324</name>
</gene>
<proteinExistence type="predicted"/>
<dbReference type="EMBL" id="CP001928">
    <property type="protein sequence ID" value="ADI38676.1"/>
    <property type="molecule type" value="Genomic_DNA"/>
</dbReference>
<dbReference type="Proteomes" id="UP000001505">
    <property type="component" value="Chromosome"/>
</dbReference>
<dbReference type="eggNOG" id="ENOG50337VI">
    <property type="taxonomic scope" value="Bacteria"/>
</dbReference>
<accession>D6YRI1</accession>
<dbReference type="STRING" id="716544.wcw_1324"/>
<dbReference type="HOGENOM" id="CLU_553159_0_0_0"/>
<sequence>METIANSQFFRTAFEKGQSDFVQRSSNGPVFDAAIKPSLAKESYRIHLQGSNVCIEGGSAAAIFQGAGLWEAAFASGHGADYLGKHEAAYPCRWLYPKKKFEEKYLCKRLLQMGYNGVVLEQYPNHLQVFKKFGLEVVLLAKAPDSTPFDAGWNPVFENLEGIQAVYWKGTYSSGKYLHHPMARDDLMIDLALREVKAVEEAIQGRCALVYELDPRSSIHWIPEFMDGVGEQTMVSFSALNGNPINHHLGYHPLWELLRELPDTSATRLLPILNVGSVGQGEGFWPVIPLDLIDFAAAHMRRQPFAGAVVLTSFLSRPGTFLDGALWTAGHALWGEYAPRILLETWCKAYHPSLASLELLGDIWKAMRRLSGLQAVGKCSTEECRSFSESLVGELNRLQRTADECKGSIQEYFTYFARDARRQILHFLQSRHAPMVNVLNGDDLQESFWTAIQQSGGPGFGSGAKVSILNTPQKGSEGSAMRRIYEEVDVFSL</sequence>
<dbReference type="OrthoDB" id="22141at2"/>
<reference evidence="1 2" key="1">
    <citation type="journal article" date="2010" name="PLoS ONE">
        <title>The Waddlia genome: a window into chlamydial biology.</title>
        <authorList>
            <person name="Bertelli C."/>
            <person name="Collyn F."/>
            <person name="Croxatto A."/>
            <person name="Ruckert C."/>
            <person name="Polkinghorne A."/>
            <person name="Kebbi-Beghdadi C."/>
            <person name="Goesmann A."/>
            <person name="Vaughan L."/>
            <person name="Greub G."/>
        </authorList>
    </citation>
    <scope>NUCLEOTIDE SEQUENCE [LARGE SCALE GENOMIC DNA]</scope>
    <source>
        <strain evidence="2">ATCC VR-1470 / WSU 86-1044</strain>
    </source>
</reference>
<protein>
    <submittedName>
        <fullName evidence="1">Uncharacterized protein</fullName>
    </submittedName>
</protein>
<dbReference type="KEGG" id="wch:wcw_1324"/>
<evidence type="ECO:0000313" key="2">
    <source>
        <dbReference type="Proteomes" id="UP000001505"/>
    </source>
</evidence>